<feature type="region of interest" description="Disordered" evidence="1">
    <location>
        <begin position="1"/>
        <end position="58"/>
    </location>
</feature>
<feature type="non-terminal residue" evidence="2">
    <location>
        <position position="1"/>
    </location>
</feature>
<evidence type="ECO:0000313" key="2">
    <source>
        <dbReference type="EMBL" id="GAI01797.1"/>
    </source>
</evidence>
<feature type="compositionally biased region" description="Basic and acidic residues" evidence="1">
    <location>
        <begin position="16"/>
        <end position="32"/>
    </location>
</feature>
<reference evidence="2" key="1">
    <citation type="journal article" date="2014" name="Front. Microbiol.">
        <title>High frequency of phylogenetically diverse reductive dehalogenase-homologous genes in deep subseafloor sedimentary metagenomes.</title>
        <authorList>
            <person name="Kawai M."/>
            <person name="Futagami T."/>
            <person name="Toyoda A."/>
            <person name="Takaki Y."/>
            <person name="Nishi S."/>
            <person name="Hori S."/>
            <person name="Arai W."/>
            <person name="Tsubouchi T."/>
            <person name="Morono Y."/>
            <person name="Uchiyama I."/>
            <person name="Ito T."/>
            <person name="Fujiyama A."/>
            <person name="Inagaki F."/>
            <person name="Takami H."/>
        </authorList>
    </citation>
    <scope>NUCLEOTIDE SEQUENCE</scope>
    <source>
        <strain evidence="2">Expedition CK06-06</strain>
    </source>
</reference>
<protein>
    <submittedName>
        <fullName evidence="2">Uncharacterized protein</fullName>
    </submittedName>
</protein>
<gene>
    <name evidence="2" type="ORF">S06H3_02523</name>
</gene>
<accession>X1K445</accession>
<dbReference type="AlphaFoldDB" id="X1K445"/>
<comment type="caution">
    <text evidence="2">The sequence shown here is derived from an EMBL/GenBank/DDBJ whole genome shotgun (WGS) entry which is preliminary data.</text>
</comment>
<name>X1K445_9ZZZZ</name>
<proteinExistence type="predicted"/>
<sequence length="58" mass="6383">ALSRPLAIIKPLSQENRTREGNSSRAGNRENQYHGGGSFKQNKKLPPGDISVIKKNSH</sequence>
<evidence type="ECO:0000256" key="1">
    <source>
        <dbReference type="SAM" id="MobiDB-lite"/>
    </source>
</evidence>
<organism evidence="2">
    <name type="scientific">marine sediment metagenome</name>
    <dbReference type="NCBI Taxonomy" id="412755"/>
    <lineage>
        <taxon>unclassified sequences</taxon>
        <taxon>metagenomes</taxon>
        <taxon>ecological metagenomes</taxon>
    </lineage>
</organism>
<dbReference type="EMBL" id="BARV01000748">
    <property type="protein sequence ID" value="GAI01797.1"/>
    <property type="molecule type" value="Genomic_DNA"/>
</dbReference>